<evidence type="ECO:0000313" key="1">
    <source>
        <dbReference type="EMBL" id="ADP82143.1"/>
    </source>
</evidence>
<gene>
    <name evidence="1" type="ordered locus">FraEuI1c_4142</name>
</gene>
<proteinExistence type="predicted"/>
<dbReference type="OrthoDB" id="3481501at2"/>
<evidence type="ECO:0000313" key="2">
    <source>
        <dbReference type="Proteomes" id="UP000002484"/>
    </source>
</evidence>
<dbReference type="AlphaFoldDB" id="E3J9C4"/>
<dbReference type="HOGENOM" id="CLU_160700_0_0_11"/>
<protein>
    <recommendedName>
        <fullName evidence="3">Ethyl tert-butyl ether degradation EthD</fullName>
    </recommendedName>
</protein>
<dbReference type="eggNOG" id="ENOG5033EWX">
    <property type="taxonomic scope" value="Bacteria"/>
</dbReference>
<dbReference type="EMBL" id="CP002299">
    <property type="protein sequence ID" value="ADP82143.1"/>
    <property type="molecule type" value="Genomic_DNA"/>
</dbReference>
<dbReference type="KEGG" id="fri:FraEuI1c_4142"/>
<keyword evidence="2" id="KW-1185">Reference proteome</keyword>
<dbReference type="InterPro" id="IPR011008">
    <property type="entry name" value="Dimeric_a/b-barrel"/>
</dbReference>
<reference evidence="1 2" key="1">
    <citation type="submission" date="2010-10" db="EMBL/GenBank/DDBJ databases">
        <title>Complete sequence of Frankia sp. EuI1c.</title>
        <authorList>
            <consortium name="US DOE Joint Genome Institute"/>
            <person name="Lucas S."/>
            <person name="Copeland A."/>
            <person name="Lapidus A."/>
            <person name="Cheng J.-F."/>
            <person name="Bruce D."/>
            <person name="Goodwin L."/>
            <person name="Pitluck S."/>
            <person name="Chertkov O."/>
            <person name="Detter J.C."/>
            <person name="Han C."/>
            <person name="Tapia R."/>
            <person name="Land M."/>
            <person name="Hauser L."/>
            <person name="Jeffries C."/>
            <person name="Kyrpides N."/>
            <person name="Ivanova N."/>
            <person name="Mikhailova N."/>
            <person name="Beauchemin N."/>
            <person name="Sen A."/>
            <person name="Sur S.A."/>
            <person name="Gtari M."/>
            <person name="Wall L."/>
            <person name="Tisa L."/>
            <person name="Woyke T."/>
        </authorList>
    </citation>
    <scope>NUCLEOTIDE SEQUENCE [LARGE SCALE GENOMIC DNA]</scope>
    <source>
        <strain evidence="2">DSM 45817 / CECT 9037 / EuI1c</strain>
    </source>
</reference>
<dbReference type="Gene3D" id="3.30.70.100">
    <property type="match status" value="1"/>
</dbReference>
<dbReference type="RefSeq" id="WP_013425261.1">
    <property type="nucleotide sequence ID" value="NC_014666.1"/>
</dbReference>
<dbReference type="InParanoid" id="E3J9C4"/>
<dbReference type="Proteomes" id="UP000002484">
    <property type="component" value="Chromosome"/>
</dbReference>
<evidence type="ECO:0008006" key="3">
    <source>
        <dbReference type="Google" id="ProtNLM"/>
    </source>
</evidence>
<dbReference type="SUPFAM" id="SSF54909">
    <property type="entry name" value="Dimeric alpha+beta barrel"/>
    <property type="match status" value="1"/>
</dbReference>
<dbReference type="STRING" id="298654.FraEuI1c_4142"/>
<sequence>MPKGILLVQSTPASPEREAEYNRWYDEEHIPDVCAIPGFVAARRYHVREAGSMKGTPGIPPYVILYEVEADDFAVPMEELRIRTEAGSIRLSDAIRLPSIVGFYELLE</sequence>
<organism evidence="1 2">
    <name type="scientific">Pseudofrankia inefficax (strain DSM 45817 / CECT 9037 / DDB 130130 / EuI1c)</name>
    <name type="common">Frankia inefficax</name>
    <dbReference type="NCBI Taxonomy" id="298654"/>
    <lineage>
        <taxon>Bacteria</taxon>
        <taxon>Bacillati</taxon>
        <taxon>Actinomycetota</taxon>
        <taxon>Actinomycetes</taxon>
        <taxon>Frankiales</taxon>
        <taxon>Frankiaceae</taxon>
        <taxon>Pseudofrankia</taxon>
    </lineage>
</organism>
<accession>E3J9C4</accession>
<name>E3J9C4_PSEI1</name>